<proteinExistence type="predicted"/>
<dbReference type="Proteomes" id="UP000007752">
    <property type="component" value="Chromosome 7"/>
</dbReference>
<feature type="region of interest" description="Disordered" evidence="1">
    <location>
        <begin position="162"/>
        <end position="189"/>
    </location>
</feature>
<dbReference type="AlphaFoldDB" id="A0A8J8YPG4"/>
<evidence type="ECO:0000256" key="1">
    <source>
        <dbReference type="SAM" id="MobiDB-lite"/>
    </source>
</evidence>
<reference evidence="2" key="2">
    <citation type="submission" date="2008-12" db="EMBL/GenBank/DDBJ databases">
        <title>Improved gene annotation of the rice (Oryza sativa) genomes.</title>
        <authorList>
            <person name="Wang J."/>
            <person name="Li R."/>
            <person name="Fan W."/>
            <person name="Huang Q."/>
            <person name="Zhang J."/>
            <person name="Zhou Y."/>
            <person name="Hu Y."/>
            <person name="Zi S."/>
            <person name="Li J."/>
            <person name="Ni P."/>
            <person name="Zheng H."/>
            <person name="Zhang Y."/>
            <person name="Zhao M."/>
            <person name="Hao Q."/>
            <person name="McDermott J."/>
            <person name="Samudrala R."/>
            <person name="Kristiansen K."/>
            <person name="Wong G.K.-S."/>
        </authorList>
    </citation>
    <scope>NUCLEOTIDE SEQUENCE</scope>
</reference>
<gene>
    <name evidence="2" type="ORF">OsJ_25161</name>
</gene>
<reference evidence="2" key="1">
    <citation type="journal article" date="2005" name="PLoS Biol.">
        <title>The genomes of Oryza sativa: a history of duplications.</title>
        <authorList>
            <person name="Yu J."/>
            <person name="Wang J."/>
            <person name="Lin W."/>
            <person name="Li S."/>
            <person name="Li H."/>
            <person name="Zhou J."/>
            <person name="Ni P."/>
            <person name="Dong W."/>
            <person name="Hu S."/>
            <person name="Zeng C."/>
            <person name="Zhang J."/>
            <person name="Zhang Y."/>
            <person name="Li R."/>
            <person name="Xu Z."/>
            <person name="Li S."/>
            <person name="Li X."/>
            <person name="Zheng H."/>
            <person name="Cong L."/>
            <person name="Lin L."/>
            <person name="Yin J."/>
            <person name="Geng J."/>
            <person name="Li G."/>
            <person name="Shi J."/>
            <person name="Liu J."/>
            <person name="Lv H."/>
            <person name="Li J."/>
            <person name="Wang J."/>
            <person name="Deng Y."/>
            <person name="Ran L."/>
            <person name="Shi X."/>
            <person name="Wang X."/>
            <person name="Wu Q."/>
            <person name="Li C."/>
            <person name="Ren X."/>
            <person name="Wang J."/>
            <person name="Wang X."/>
            <person name="Li D."/>
            <person name="Liu D."/>
            <person name="Zhang X."/>
            <person name="Ji Z."/>
            <person name="Zhao W."/>
            <person name="Sun Y."/>
            <person name="Zhang Z."/>
            <person name="Bao J."/>
            <person name="Han Y."/>
            <person name="Dong L."/>
            <person name="Ji J."/>
            <person name="Chen P."/>
            <person name="Wu S."/>
            <person name="Liu J."/>
            <person name="Xiao Y."/>
            <person name="Bu D."/>
            <person name="Tan J."/>
            <person name="Yang L."/>
            <person name="Ye C."/>
            <person name="Zhang J."/>
            <person name="Xu J."/>
            <person name="Zhou Y."/>
            <person name="Yu Y."/>
            <person name="Zhang B."/>
            <person name="Zhuang S."/>
            <person name="Wei H."/>
            <person name="Liu B."/>
            <person name="Lei M."/>
            <person name="Yu H."/>
            <person name="Li Y."/>
            <person name="Xu H."/>
            <person name="Wei S."/>
            <person name="He X."/>
            <person name="Fang L."/>
            <person name="Zhang Z."/>
            <person name="Zhang Y."/>
            <person name="Huang X."/>
            <person name="Su Z."/>
            <person name="Tong W."/>
            <person name="Li J."/>
            <person name="Tong Z."/>
            <person name="Li S."/>
            <person name="Ye J."/>
            <person name="Wang L."/>
            <person name="Fang L."/>
            <person name="Lei T."/>
            <person name="Chen C."/>
            <person name="Chen H."/>
            <person name="Xu Z."/>
            <person name="Li H."/>
            <person name="Huang H."/>
            <person name="Zhang F."/>
            <person name="Xu H."/>
            <person name="Li N."/>
            <person name="Zhao C."/>
            <person name="Li S."/>
            <person name="Dong L."/>
            <person name="Huang Y."/>
            <person name="Li L."/>
            <person name="Xi Y."/>
            <person name="Qi Q."/>
            <person name="Li W."/>
            <person name="Zhang B."/>
            <person name="Hu W."/>
            <person name="Zhang Y."/>
            <person name="Tian X."/>
            <person name="Jiao Y."/>
            <person name="Liang X."/>
            <person name="Jin J."/>
            <person name="Gao L."/>
            <person name="Zheng W."/>
            <person name="Hao B."/>
            <person name="Liu S."/>
            <person name="Wang W."/>
            <person name="Yuan L."/>
            <person name="Cao M."/>
            <person name="McDermott J."/>
            <person name="Samudrala R."/>
            <person name="Wang J."/>
            <person name="Wong G.K."/>
            <person name="Yang H."/>
        </authorList>
    </citation>
    <scope>NUCLEOTIDE SEQUENCE [LARGE SCALE GENOMIC DNA]</scope>
</reference>
<dbReference type="HOGENOM" id="CLU_1436626_0_0_1"/>
<dbReference type="Gramene" id="Os07t0621201-02">
    <property type="protein sequence ID" value="Os07t0621201-02"/>
    <property type="gene ID" value="Os07g0621201"/>
</dbReference>
<protein>
    <submittedName>
        <fullName evidence="2">Uncharacterized protein</fullName>
    </submittedName>
</protein>
<evidence type="ECO:0000313" key="2">
    <source>
        <dbReference type="EMBL" id="EEE67608.1"/>
    </source>
</evidence>
<sequence length="189" mass="20941">MRSRQERGDSRRERRRTVGNRGGRWWRDPGRAPVPGGDPRGRQRCRRRWRRNQRGVAVECLSRWVILLPFSAFRSLPTSLHSPRRRRFPKTGGEQRAGDALSLLPENLDSAVIGDGDGRAAGNFTSMAKSTAPSTWSGEQVCHAPLLLALGRSACCSSRRWFPPPSHSSEEPSVVARRSDGSGRSSGLG</sequence>
<organism evidence="2">
    <name type="scientific">Oryza sativa subsp. japonica</name>
    <name type="common">Rice</name>
    <dbReference type="NCBI Taxonomy" id="39947"/>
    <lineage>
        <taxon>Eukaryota</taxon>
        <taxon>Viridiplantae</taxon>
        <taxon>Streptophyta</taxon>
        <taxon>Embryophyta</taxon>
        <taxon>Tracheophyta</taxon>
        <taxon>Spermatophyta</taxon>
        <taxon>Magnoliopsida</taxon>
        <taxon>Liliopsida</taxon>
        <taxon>Poales</taxon>
        <taxon>Poaceae</taxon>
        <taxon>BOP clade</taxon>
        <taxon>Oryzoideae</taxon>
        <taxon>Oryzeae</taxon>
        <taxon>Oryzinae</taxon>
        <taxon>Oryza</taxon>
        <taxon>Oryza sativa</taxon>
    </lineage>
</organism>
<dbReference type="EMBL" id="CM000144">
    <property type="protein sequence ID" value="EEE67608.1"/>
    <property type="molecule type" value="Genomic_DNA"/>
</dbReference>
<feature type="region of interest" description="Disordered" evidence="1">
    <location>
        <begin position="1"/>
        <end position="43"/>
    </location>
</feature>
<accession>A0A8J8YPG4</accession>
<feature type="compositionally biased region" description="Basic and acidic residues" evidence="1">
    <location>
        <begin position="1"/>
        <end position="12"/>
    </location>
</feature>
<name>A0A8J8YPG4_ORYSJ</name>